<organism evidence="1 2">
    <name type="scientific">Haloarcula sebkhae</name>
    <dbReference type="NCBI Taxonomy" id="932660"/>
    <lineage>
        <taxon>Archaea</taxon>
        <taxon>Methanobacteriati</taxon>
        <taxon>Methanobacteriota</taxon>
        <taxon>Stenosarchaea group</taxon>
        <taxon>Halobacteria</taxon>
        <taxon>Halobacteriales</taxon>
        <taxon>Haloarculaceae</taxon>
        <taxon>Haloarcula</taxon>
    </lineage>
</organism>
<accession>A0ACC6VQZ3</accession>
<evidence type="ECO:0000313" key="2">
    <source>
        <dbReference type="Proteomes" id="UP001589559"/>
    </source>
</evidence>
<protein>
    <submittedName>
        <fullName evidence="1">Uncharacterized protein</fullName>
    </submittedName>
</protein>
<comment type="caution">
    <text evidence="1">The sequence shown here is derived from an EMBL/GenBank/DDBJ whole genome shotgun (WGS) entry which is preliminary data.</text>
</comment>
<keyword evidence="2" id="KW-1185">Reference proteome</keyword>
<dbReference type="Proteomes" id="UP001589559">
    <property type="component" value="Unassembled WGS sequence"/>
</dbReference>
<evidence type="ECO:0000313" key="1">
    <source>
        <dbReference type="EMBL" id="MFB9813580.1"/>
    </source>
</evidence>
<sequence>MDSNRATGFALVMSAVLVASTAAVPAGAHPPNSTDHGVPEETFHKLWSGDQDGATDGANLSNGSAVEQLGEGTDVPFDSPPRAVERWNRGDHQEFPTTNSSVSIHPPDADLSSGQFVKEAYTEVFAVQPSTRARLSPSRQPLYVAPEGTLRGTVDYRVAVPPDDTSGDRRVYWSLESHQIEETKLLVNGNEETTAGGSHTPALSYSLDGYAGEEHRLTLQANISVRLRKEVEVCTAHNDEGDCTNWESSVSYPTENVTVTDSIGVVKYDLAVSGFIAEYPNGDLGLVVYKNQPWLGYQLPDGDVRGVWRFYSARDKDWDTLVYSSDDGQRTAHSPLHPLQVNAYPIETGPTPSPRRNVTILDVYGTSTSPSTLPSNVHLDVLTEPYTASYGIATRSTADDQPETIRAWGLVRGVEAERPADEFARIQIYESNLTLEVVNQSEDTVTVRVTLQNANTDAPINTNGRDGYVVINGQRLNTTGNGTVTTTIERPPGGVSARYEPGHWWLNPPGYTGDSDTVLLQGSVLQLVSALFRIGVPVSLFLLAVFFLDRITGWRIWPPWRSL</sequence>
<reference evidence="1" key="1">
    <citation type="submission" date="2024-09" db="EMBL/GenBank/DDBJ databases">
        <authorList>
            <person name="Sun Q."/>
            <person name="Mori K."/>
        </authorList>
    </citation>
    <scope>NUCLEOTIDE SEQUENCE</scope>
    <source>
        <strain evidence="1">JCM 19018</strain>
    </source>
</reference>
<dbReference type="EMBL" id="JBHMAK010000014">
    <property type="protein sequence ID" value="MFB9813580.1"/>
    <property type="molecule type" value="Genomic_DNA"/>
</dbReference>
<gene>
    <name evidence="1" type="ORF">ACFFN7_19720</name>
</gene>
<name>A0ACC6VQZ3_9EURY</name>
<proteinExistence type="predicted"/>